<accession>A0AAD4LDK3</accession>
<gene>
    <name evidence="2" type="ORF">EDB92DRAFT_1486059</name>
</gene>
<name>A0AAD4LDK3_9AGAM</name>
<keyword evidence="1" id="KW-0812">Transmembrane</keyword>
<feature type="transmembrane region" description="Helical" evidence="1">
    <location>
        <begin position="116"/>
        <end position="135"/>
    </location>
</feature>
<evidence type="ECO:0000313" key="3">
    <source>
        <dbReference type="Proteomes" id="UP001201163"/>
    </source>
</evidence>
<dbReference type="Proteomes" id="UP001201163">
    <property type="component" value="Unassembled WGS sequence"/>
</dbReference>
<dbReference type="EMBL" id="JAKELL010000076">
    <property type="protein sequence ID" value="KAH8984421.1"/>
    <property type="molecule type" value="Genomic_DNA"/>
</dbReference>
<evidence type="ECO:0000313" key="2">
    <source>
        <dbReference type="EMBL" id="KAH8984421.1"/>
    </source>
</evidence>
<organism evidence="2 3">
    <name type="scientific">Lactarius akahatsu</name>
    <dbReference type="NCBI Taxonomy" id="416441"/>
    <lineage>
        <taxon>Eukaryota</taxon>
        <taxon>Fungi</taxon>
        <taxon>Dikarya</taxon>
        <taxon>Basidiomycota</taxon>
        <taxon>Agaricomycotina</taxon>
        <taxon>Agaricomycetes</taxon>
        <taxon>Russulales</taxon>
        <taxon>Russulaceae</taxon>
        <taxon>Lactarius</taxon>
    </lineage>
</organism>
<proteinExistence type="predicted"/>
<keyword evidence="1" id="KW-1133">Transmembrane helix</keyword>
<keyword evidence="3" id="KW-1185">Reference proteome</keyword>
<reference evidence="2" key="1">
    <citation type="submission" date="2022-01" db="EMBL/GenBank/DDBJ databases">
        <title>Comparative genomics reveals a dynamic genome evolution in the ectomycorrhizal milk-cap (Lactarius) mushrooms.</title>
        <authorList>
            <consortium name="DOE Joint Genome Institute"/>
            <person name="Lebreton A."/>
            <person name="Tang N."/>
            <person name="Kuo A."/>
            <person name="LaButti K."/>
            <person name="Drula E."/>
            <person name="Barry K."/>
            <person name="Clum A."/>
            <person name="Lipzen A."/>
            <person name="Mousain D."/>
            <person name="Ng V."/>
            <person name="Wang R."/>
            <person name="Wang X."/>
            <person name="Dai Y."/>
            <person name="Henrissat B."/>
            <person name="Grigoriev I.V."/>
            <person name="Guerin-Laguette A."/>
            <person name="Yu F."/>
            <person name="Martin F.M."/>
        </authorList>
    </citation>
    <scope>NUCLEOTIDE SEQUENCE</scope>
    <source>
        <strain evidence="2">QP</strain>
    </source>
</reference>
<evidence type="ECO:0000256" key="1">
    <source>
        <dbReference type="SAM" id="Phobius"/>
    </source>
</evidence>
<comment type="caution">
    <text evidence="2">The sequence shown here is derived from an EMBL/GenBank/DDBJ whole genome shotgun (WGS) entry which is preliminary data.</text>
</comment>
<dbReference type="AlphaFoldDB" id="A0AAD4LDK3"/>
<keyword evidence="1" id="KW-0472">Membrane</keyword>
<sequence length="157" mass="17475">MYETTQGRDNEMASASTLYSLQSLKLTNLLCRHSAHSVPANRLIDLLPHLAASVSSSIYIHGDDTVAVAVRPECRGYVRPSLFCGSRVLKERLYLFVLAASSWRYTMIAACTFSSHLASILMISLLDIVCFYDWVISLDQEVALRGTYSRLHLRSGG</sequence>
<protein>
    <submittedName>
        <fullName evidence="2">Uncharacterized protein</fullName>
    </submittedName>
</protein>